<dbReference type="EMBL" id="CP032568">
    <property type="protein sequence ID" value="AYF78179.1"/>
    <property type="molecule type" value="Genomic_DNA"/>
</dbReference>
<protein>
    <recommendedName>
        <fullName evidence="4">YbaB/EbfC family DNA-binding protein</fullName>
    </recommendedName>
</protein>
<dbReference type="RefSeq" id="WP_120743262.1">
    <property type="nucleotide sequence ID" value="NZ_CP032568.1"/>
</dbReference>
<evidence type="ECO:0000256" key="1">
    <source>
        <dbReference type="SAM" id="MobiDB-lite"/>
    </source>
</evidence>
<evidence type="ECO:0000313" key="2">
    <source>
        <dbReference type="EMBL" id="AYF78179.1"/>
    </source>
</evidence>
<evidence type="ECO:0008006" key="4">
    <source>
        <dbReference type="Google" id="ProtNLM"/>
    </source>
</evidence>
<keyword evidence="3" id="KW-1185">Reference proteome</keyword>
<dbReference type="Proteomes" id="UP000267164">
    <property type="component" value="Chromosome"/>
</dbReference>
<organism evidence="2 3">
    <name type="scientific">Nocardia yunnanensis</name>
    <dbReference type="NCBI Taxonomy" id="2382165"/>
    <lineage>
        <taxon>Bacteria</taxon>
        <taxon>Bacillati</taxon>
        <taxon>Actinomycetota</taxon>
        <taxon>Actinomycetes</taxon>
        <taxon>Mycobacteriales</taxon>
        <taxon>Nocardiaceae</taxon>
        <taxon>Nocardia</taxon>
    </lineage>
</organism>
<reference evidence="2 3" key="1">
    <citation type="submission" date="2018-09" db="EMBL/GenBank/DDBJ databases">
        <title>Nocardia yunnanensis sp. nov., an actinomycete isolated from a soil sample.</title>
        <authorList>
            <person name="Zhang J."/>
        </authorList>
    </citation>
    <scope>NUCLEOTIDE SEQUENCE [LARGE SCALE GENOMIC DNA]</scope>
    <source>
        <strain evidence="2 3">CFHS0054</strain>
    </source>
</reference>
<sequence>MTGIDPLTHTIERLQSSLTQTSAASTAYKEVTVQVGPDGSLRSIQLSDMGHRLSPDQLTETIIRLHALALAQARTAVNDGVAQLESDPRVIAQRGQLIDALNRPPATPAAQPQRRPSFPRAEIPNDIDDEPYDVRQIFVTG</sequence>
<evidence type="ECO:0000313" key="3">
    <source>
        <dbReference type="Proteomes" id="UP000267164"/>
    </source>
</evidence>
<gene>
    <name evidence="2" type="ORF">D7D52_34995</name>
</gene>
<proteinExistence type="predicted"/>
<dbReference type="KEGG" id="nyu:D7D52_34995"/>
<dbReference type="AlphaFoldDB" id="A0A386ZNA9"/>
<accession>A0A386ZNA9</accession>
<dbReference type="OrthoDB" id="4567645at2"/>
<feature type="region of interest" description="Disordered" evidence="1">
    <location>
        <begin position="101"/>
        <end position="129"/>
    </location>
</feature>
<name>A0A386ZNA9_9NOCA</name>